<reference evidence="2 3" key="1">
    <citation type="submission" date="2019-08" db="EMBL/GenBank/DDBJ databases">
        <title>In-depth cultivation of the pig gut microbiome towards novel bacterial diversity and tailored functional studies.</title>
        <authorList>
            <person name="Wylensek D."/>
            <person name="Hitch T.C.A."/>
            <person name="Clavel T."/>
        </authorList>
    </citation>
    <scope>NUCLEOTIDE SEQUENCE [LARGE SCALE GENOMIC DNA]</scope>
    <source>
        <strain evidence="2 3">Oil+RF-744-WCA-WT-11</strain>
    </source>
</reference>
<keyword evidence="3" id="KW-1185">Reference proteome</keyword>
<feature type="transmembrane region" description="Helical" evidence="1">
    <location>
        <begin position="51"/>
        <end position="69"/>
    </location>
</feature>
<dbReference type="EMBL" id="VULZ01000005">
    <property type="protein sequence ID" value="MSS14713.1"/>
    <property type="molecule type" value="Genomic_DNA"/>
</dbReference>
<name>A0A6L5X5N5_9FIRM</name>
<dbReference type="AlphaFoldDB" id="A0A6L5X5N5"/>
<protein>
    <submittedName>
        <fullName evidence="2">Uncharacterized protein</fullName>
    </submittedName>
</protein>
<keyword evidence="1" id="KW-1133">Transmembrane helix</keyword>
<comment type="caution">
    <text evidence="2">The sequence shown here is derived from an EMBL/GenBank/DDBJ whole genome shotgun (WGS) entry which is preliminary data.</text>
</comment>
<keyword evidence="1" id="KW-0812">Transmembrane</keyword>
<keyword evidence="1" id="KW-0472">Membrane</keyword>
<accession>A0A6L5X5N5</accession>
<gene>
    <name evidence="2" type="ORF">FYJ35_06595</name>
</gene>
<dbReference type="SUPFAM" id="SSF103473">
    <property type="entry name" value="MFS general substrate transporter"/>
    <property type="match status" value="1"/>
</dbReference>
<evidence type="ECO:0000256" key="1">
    <source>
        <dbReference type="SAM" id="Phobius"/>
    </source>
</evidence>
<dbReference type="InterPro" id="IPR036259">
    <property type="entry name" value="MFS_trans_sf"/>
</dbReference>
<feature type="transmembrane region" description="Helical" evidence="1">
    <location>
        <begin position="114"/>
        <end position="136"/>
    </location>
</feature>
<proteinExistence type="predicted"/>
<feature type="transmembrane region" description="Helical" evidence="1">
    <location>
        <begin position="75"/>
        <end position="102"/>
    </location>
</feature>
<organism evidence="2 3">
    <name type="scientific">Porcincola intestinalis</name>
    <dbReference type="NCBI Taxonomy" id="2606632"/>
    <lineage>
        <taxon>Bacteria</taxon>
        <taxon>Bacillati</taxon>
        <taxon>Bacillota</taxon>
        <taxon>Clostridia</taxon>
        <taxon>Lachnospirales</taxon>
        <taxon>Lachnospiraceae</taxon>
        <taxon>Porcincola</taxon>
    </lineage>
</organism>
<sequence length="146" mass="15080">MAQWASAYTESALGIAKNAGDILGPCLFAVAQGMSRTVYGKSDGKMDLKRFMLVSGGLCLICYLLVAFSPIPAMGLIGCILCGFSVGIMWPGAIGPGLVGAISQNAGDNLKAGMLAGCIFPAVLIASILLMGRNYFAGTTALHRED</sequence>
<evidence type="ECO:0000313" key="2">
    <source>
        <dbReference type="EMBL" id="MSS14713.1"/>
    </source>
</evidence>
<dbReference type="Proteomes" id="UP000481852">
    <property type="component" value="Unassembled WGS sequence"/>
</dbReference>
<evidence type="ECO:0000313" key="3">
    <source>
        <dbReference type="Proteomes" id="UP000481852"/>
    </source>
</evidence>